<dbReference type="InterPro" id="IPR002938">
    <property type="entry name" value="FAD-bd"/>
</dbReference>
<dbReference type="PANTHER" id="PTHR43004">
    <property type="entry name" value="TRK SYSTEM POTASSIUM UPTAKE PROTEIN"/>
    <property type="match status" value="1"/>
</dbReference>
<protein>
    <recommendedName>
        <fullName evidence="5">FAD-binding domain-containing protein</fullName>
    </recommendedName>
</protein>
<feature type="domain" description="FAD-binding" evidence="5">
    <location>
        <begin position="26"/>
        <end position="363"/>
    </location>
</feature>
<evidence type="ECO:0000313" key="6">
    <source>
        <dbReference type="EMBL" id="KAL1853181.1"/>
    </source>
</evidence>
<dbReference type="InterPro" id="IPR036188">
    <property type="entry name" value="FAD/NAD-bd_sf"/>
</dbReference>
<dbReference type="Gene3D" id="3.30.70.2450">
    <property type="match status" value="1"/>
</dbReference>
<dbReference type="InterPro" id="IPR050641">
    <property type="entry name" value="RIFMO-like"/>
</dbReference>
<name>A0ABR3W4R0_9PEZI</name>
<keyword evidence="3" id="KW-0274">FAD</keyword>
<evidence type="ECO:0000256" key="4">
    <source>
        <dbReference type="ARBA" id="ARBA00023002"/>
    </source>
</evidence>
<dbReference type="PANTHER" id="PTHR43004:SF19">
    <property type="entry name" value="BINDING MONOOXYGENASE, PUTATIVE (JCVI)-RELATED"/>
    <property type="match status" value="1"/>
</dbReference>
<evidence type="ECO:0000313" key="7">
    <source>
        <dbReference type="Proteomes" id="UP001583177"/>
    </source>
</evidence>
<comment type="caution">
    <text evidence="6">The sequence shown here is derived from an EMBL/GenBank/DDBJ whole genome shotgun (WGS) entry which is preliminary data.</text>
</comment>
<gene>
    <name evidence="6" type="ORF">Daus18300_011920</name>
</gene>
<dbReference type="Pfam" id="PF01494">
    <property type="entry name" value="FAD_binding_3"/>
    <property type="match status" value="1"/>
</dbReference>
<dbReference type="SUPFAM" id="SSF51905">
    <property type="entry name" value="FAD/NAD(P)-binding domain"/>
    <property type="match status" value="1"/>
</dbReference>
<keyword evidence="7" id="KW-1185">Reference proteome</keyword>
<sequence>MAEIKEGFNVRLNILKSPAQQHANATKVIIVGAGPAGLLIALMLAQKGIPATILEKGHEIDRNPRASFYSSPTIHELRRAGLMEDIMKNAFVPDGVSWRVLEKEPGGGDKTFAEVCRLKADNPPGGETNISLPLDELLPLMADHLARHSSGKVLLSHEVLAIGQDADKAWADVKTPQGEKRFEADYIVGCDGAPSKVRRELFGNEFPGFTWDKQIVYYPKFKEYNWTSSTFMIHPDHFPMIAQLANDGLLRITYGEDAGLTREQMFERLPWKFKQFVPGAPEPDEYKVVNFSPYKIHQRCAEKFRVGRVCLAADAAHVCNPFGGMGLTGGLVDAGNLFDCLYGIATGQLDDSILDKYSEIRIQKYNDIINPISSSNIRRVWDPSPEAIKADPFFQMVERAGKDEEFAEEMKKGLLAVRHDFTQYYKTPAVQNGA</sequence>
<accession>A0ABR3W4R0</accession>
<evidence type="ECO:0000256" key="1">
    <source>
        <dbReference type="ARBA" id="ARBA00001974"/>
    </source>
</evidence>
<reference evidence="6 7" key="1">
    <citation type="journal article" date="2024" name="IMA Fungus">
        <title>IMA Genome - F19 : A genome assembly and annotation guide to empower mycologists, including annotated draft genome sequences of Ceratocystis pirilliformis, Diaporthe australafricana, Fusarium ophioides, Paecilomyces lecythidis, and Sporothrix stenoceras.</title>
        <authorList>
            <person name="Aylward J."/>
            <person name="Wilson A.M."/>
            <person name="Visagie C.M."/>
            <person name="Spraker J."/>
            <person name="Barnes I."/>
            <person name="Buitendag C."/>
            <person name="Ceriani C."/>
            <person name="Del Mar Angel L."/>
            <person name="du Plessis D."/>
            <person name="Fuchs T."/>
            <person name="Gasser K."/>
            <person name="Kramer D."/>
            <person name="Li W."/>
            <person name="Munsamy K."/>
            <person name="Piso A."/>
            <person name="Price J.L."/>
            <person name="Sonnekus B."/>
            <person name="Thomas C."/>
            <person name="van der Nest A."/>
            <person name="van Dijk A."/>
            <person name="van Heerden A."/>
            <person name="van Vuuren N."/>
            <person name="Yilmaz N."/>
            <person name="Duong T.A."/>
            <person name="van der Merwe N.A."/>
            <person name="Wingfield M.J."/>
            <person name="Wingfield B.D."/>
        </authorList>
    </citation>
    <scope>NUCLEOTIDE SEQUENCE [LARGE SCALE GENOMIC DNA]</scope>
    <source>
        <strain evidence="6 7">CMW 18300</strain>
    </source>
</reference>
<evidence type="ECO:0000256" key="2">
    <source>
        <dbReference type="ARBA" id="ARBA00022630"/>
    </source>
</evidence>
<keyword evidence="4" id="KW-0560">Oxidoreductase</keyword>
<dbReference type="Gene3D" id="3.50.50.60">
    <property type="entry name" value="FAD/NAD(P)-binding domain"/>
    <property type="match status" value="1"/>
</dbReference>
<evidence type="ECO:0000259" key="5">
    <source>
        <dbReference type="Pfam" id="PF01494"/>
    </source>
</evidence>
<comment type="cofactor">
    <cofactor evidence="1">
        <name>FAD</name>
        <dbReference type="ChEBI" id="CHEBI:57692"/>
    </cofactor>
</comment>
<organism evidence="6 7">
    <name type="scientific">Diaporthe australafricana</name>
    <dbReference type="NCBI Taxonomy" id="127596"/>
    <lineage>
        <taxon>Eukaryota</taxon>
        <taxon>Fungi</taxon>
        <taxon>Dikarya</taxon>
        <taxon>Ascomycota</taxon>
        <taxon>Pezizomycotina</taxon>
        <taxon>Sordariomycetes</taxon>
        <taxon>Sordariomycetidae</taxon>
        <taxon>Diaporthales</taxon>
        <taxon>Diaporthaceae</taxon>
        <taxon>Diaporthe</taxon>
    </lineage>
</organism>
<keyword evidence="2" id="KW-0285">Flavoprotein</keyword>
<dbReference type="EMBL" id="JAWRVE010000152">
    <property type="protein sequence ID" value="KAL1853181.1"/>
    <property type="molecule type" value="Genomic_DNA"/>
</dbReference>
<dbReference type="PRINTS" id="PR00420">
    <property type="entry name" value="RNGMNOXGNASE"/>
</dbReference>
<proteinExistence type="predicted"/>
<evidence type="ECO:0000256" key="3">
    <source>
        <dbReference type="ARBA" id="ARBA00022827"/>
    </source>
</evidence>
<dbReference type="Proteomes" id="UP001583177">
    <property type="component" value="Unassembled WGS sequence"/>
</dbReference>